<dbReference type="CDD" id="cd02142">
    <property type="entry name" value="McbC_SagB-like_oxidoreductase"/>
    <property type="match status" value="1"/>
</dbReference>
<organism evidence="2">
    <name type="scientific">candidate division WOR-3 bacterium</name>
    <dbReference type="NCBI Taxonomy" id="2052148"/>
    <lineage>
        <taxon>Bacteria</taxon>
        <taxon>Bacteria division WOR-3</taxon>
    </lineage>
</organism>
<accession>A0A7C6A9Z0</accession>
<dbReference type="InterPro" id="IPR029479">
    <property type="entry name" value="Nitroreductase"/>
</dbReference>
<dbReference type="InterPro" id="IPR052544">
    <property type="entry name" value="Bacteriocin_Proc_Enz"/>
</dbReference>
<dbReference type="GO" id="GO:0016491">
    <property type="term" value="F:oxidoreductase activity"/>
    <property type="evidence" value="ECO:0007669"/>
    <property type="project" value="InterPro"/>
</dbReference>
<evidence type="ECO:0000313" key="2">
    <source>
        <dbReference type="EMBL" id="HHS52851.1"/>
    </source>
</evidence>
<dbReference type="AlphaFoldDB" id="A0A7C6A9Z0"/>
<reference evidence="2" key="1">
    <citation type="journal article" date="2020" name="mSystems">
        <title>Genome- and Community-Level Interaction Insights into Carbon Utilization and Element Cycling Functions of Hydrothermarchaeota in Hydrothermal Sediment.</title>
        <authorList>
            <person name="Zhou Z."/>
            <person name="Liu Y."/>
            <person name="Xu W."/>
            <person name="Pan J."/>
            <person name="Luo Z.H."/>
            <person name="Li M."/>
        </authorList>
    </citation>
    <scope>NUCLEOTIDE SEQUENCE [LARGE SCALE GENOMIC DNA]</scope>
    <source>
        <strain evidence="2">SpSt-876</strain>
    </source>
</reference>
<proteinExistence type="predicted"/>
<dbReference type="SUPFAM" id="SSF55469">
    <property type="entry name" value="FMN-dependent nitroreductase-like"/>
    <property type="match status" value="1"/>
</dbReference>
<comment type="caution">
    <text evidence="2">The sequence shown here is derived from an EMBL/GenBank/DDBJ whole genome shotgun (WGS) entry which is preliminary data.</text>
</comment>
<gene>
    <name evidence="2" type="ORF">ENW73_08365</name>
</gene>
<evidence type="ECO:0000259" key="1">
    <source>
        <dbReference type="Pfam" id="PF00881"/>
    </source>
</evidence>
<sequence length="220" mass="24093">MNQKILLGLIGLGMVMTSLGQKAKGGKVKLPEPKYSSKISVEEALKSRRSVRSYKNEPLTIEEVSQLLWAAQGKTAEWGGRTAPSAGATYPLDTYLVCGRVNGLAAGVYKYDPQEHSIEMIKEKDVRTDLAGAAWGQSFIAKAPITIVLTAIYRRTTARYGERGIRYVHMEVGHVGQNIHLQCETMGLGTVMVGAFSDERVKEILGVKAEPLYIIPVGRK</sequence>
<feature type="domain" description="Nitroreductase" evidence="1">
    <location>
        <begin position="45"/>
        <end position="219"/>
    </location>
</feature>
<dbReference type="Pfam" id="PF00881">
    <property type="entry name" value="Nitroreductase"/>
    <property type="match status" value="1"/>
</dbReference>
<dbReference type="Gene3D" id="3.40.109.10">
    <property type="entry name" value="NADH Oxidase"/>
    <property type="match status" value="1"/>
</dbReference>
<dbReference type="InterPro" id="IPR020051">
    <property type="entry name" value="SagB-type_dehydrogenase"/>
</dbReference>
<dbReference type="EMBL" id="DTLI01000198">
    <property type="protein sequence ID" value="HHS52851.1"/>
    <property type="molecule type" value="Genomic_DNA"/>
</dbReference>
<name>A0A7C6A9Z0_UNCW3</name>
<dbReference type="PANTHER" id="PTHR43745:SF2">
    <property type="entry name" value="NITROREDUCTASE MJ1384-RELATED"/>
    <property type="match status" value="1"/>
</dbReference>
<protein>
    <submittedName>
        <fullName evidence="2">SagB/ThcOx family dehydrogenase</fullName>
    </submittedName>
</protein>
<dbReference type="InterPro" id="IPR000415">
    <property type="entry name" value="Nitroreductase-like"/>
</dbReference>
<dbReference type="PANTHER" id="PTHR43745">
    <property type="entry name" value="NITROREDUCTASE MJ1384-RELATED"/>
    <property type="match status" value="1"/>
</dbReference>
<dbReference type="NCBIfam" id="TIGR03605">
    <property type="entry name" value="antibiot_sagB"/>
    <property type="match status" value="1"/>
</dbReference>